<name>A0ABN3JD01_9ACTN</name>
<keyword evidence="3" id="KW-1185">Reference proteome</keyword>
<dbReference type="EMBL" id="BAAARW010000016">
    <property type="protein sequence ID" value="GAA2427199.1"/>
    <property type="molecule type" value="Genomic_DNA"/>
</dbReference>
<evidence type="ECO:0000313" key="2">
    <source>
        <dbReference type="EMBL" id="GAA2427199.1"/>
    </source>
</evidence>
<protein>
    <submittedName>
        <fullName evidence="2">Uncharacterized protein</fullName>
    </submittedName>
</protein>
<dbReference type="Proteomes" id="UP001501231">
    <property type="component" value="Unassembled WGS sequence"/>
</dbReference>
<feature type="compositionally biased region" description="Low complexity" evidence="1">
    <location>
        <begin position="54"/>
        <end position="66"/>
    </location>
</feature>
<proteinExistence type="predicted"/>
<reference evidence="2 3" key="1">
    <citation type="journal article" date="2019" name="Int. J. Syst. Evol. Microbiol.">
        <title>The Global Catalogue of Microorganisms (GCM) 10K type strain sequencing project: providing services to taxonomists for standard genome sequencing and annotation.</title>
        <authorList>
            <consortium name="The Broad Institute Genomics Platform"/>
            <consortium name="The Broad Institute Genome Sequencing Center for Infectious Disease"/>
            <person name="Wu L."/>
            <person name="Ma J."/>
        </authorList>
    </citation>
    <scope>NUCLEOTIDE SEQUENCE [LARGE SCALE GENOMIC DNA]</scope>
    <source>
        <strain evidence="2 3">JCM 3325</strain>
    </source>
</reference>
<sequence length="66" mass="6961">MTAEEIDATLPALYATGYLVDEAFWDGPGYGCCPPDPCMVKPTQPNPQRRENQAAMTASASAPATA</sequence>
<gene>
    <name evidence="2" type="ORF">GCM10010191_45110</name>
</gene>
<accession>A0ABN3JD01</accession>
<dbReference type="RefSeq" id="WP_344591367.1">
    <property type="nucleotide sequence ID" value="NZ_BAAARW010000016.1"/>
</dbReference>
<organism evidence="2 3">
    <name type="scientific">Actinomadura vinacea</name>
    <dbReference type="NCBI Taxonomy" id="115336"/>
    <lineage>
        <taxon>Bacteria</taxon>
        <taxon>Bacillati</taxon>
        <taxon>Actinomycetota</taxon>
        <taxon>Actinomycetes</taxon>
        <taxon>Streptosporangiales</taxon>
        <taxon>Thermomonosporaceae</taxon>
        <taxon>Actinomadura</taxon>
    </lineage>
</organism>
<comment type="caution">
    <text evidence="2">The sequence shown here is derived from an EMBL/GenBank/DDBJ whole genome shotgun (WGS) entry which is preliminary data.</text>
</comment>
<feature type="region of interest" description="Disordered" evidence="1">
    <location>
        <begin position="41"/>
        <end position="66"/>
    </location>
</feature>
<evidence type="ECO:0000313" key="3">
    <source>
        <dbReference type="Proteomes" id="UP001501231"/>
    </source>
</evidence>
<evidence type="ECO:0000256" key="1">
    <source>
        <dbReference type="SAM" id="MobiDB-lite"/>
    </source>
</evidence>